<reference evidence="13" key="1">
    <citation type="submission" date="2016-10" db="EMBL/GenBank/DDBJ databases">
        <authorList>
            <person name="Varghese N."/>
            <person name="Submissions S."/>
        </authorList>
    </citation>
    <scope>NUCLEOTIDE SEQUENCE [LARGE SCALE GENOMIC DNA]</scope>
    <source>
        <strain evidence="13">DSM 11005</strain>
    </source>
</reference>
<evidence type="ECO:0000256" key="1">
    <source>
        <dbReference type="ARBA" id="ARBA00006100"/>
    </source>
</evidence>
<feature type="region of interest" description="Disordered" evidence="10">
    <location>
        <begin position="334"/>
        <end position="356"/>
    </location>
</feature>
<comment type="similarity">
    <text evidence="1">Belongs to the anaerobic coproporphyrinogen-III oxidase family. HemW subfamily.</text>
</comment>
<evidence type="ECO:0000256" key="3">
    <source>
        <dbReference type="ARBA" id="ARBA00022617"/>
    </source>
</evidence>
<dbReference type="GO" id="GO:0051539">
    <property type="term" value="F:4 iron, 4 sulfur cluster binding"/>
    <property type="evidence" value="ECO:0007669"/>
    <property type="project" value="UniProtKB-UniRule"/>
</dbReference>
<evidence type="ECO:0000259" key="11">
    <source>
        <dbReference type="PROSITE" id="PS51918"/>
    </source>
</evidence>
<organism evidence="12 13">
    <name type="scientific">Succiniclasticum ruminis</name>
    <dbReference type="NCBI Taxonomy" id="40841"/>
    <lineage>
        <taxon>Bacteria</taxon>
        <taxon>Bacillati</taxon>
        <taxon>Bacillota</taxon>
        <taxon>Negativicutes</taxon>
        <taxon>Acidaminococcales</taxon>
        <taxon>Acidaminococcaceae</taxon>
        <taxon>Succiniclasticum</taxon>
    </lineage>
</organism>
<dbReference type="Proteomes" id="UP000198943">
    <property type="component" value="Unassembled WGS sequence"/>
</dbReference>
<dbReference type="CDD" id="cd01335">
    <property type="entry name" value="Radical_SAM"/>
    <property type="match status" value="1"/>
</dbReference>
<keyword evidence="5 9" id="KW-0479">Metal-binding</keyword>
<dbReference type="InterPro" id="IPR058240">
    <property type="entry name" value="rSAM_sf"/>
</dbReference>
<name>A0A1G6MNG8_9FIRM</name>
<dbReference type="InterPro" id="IPR013785">
    <property type="entry name" value="Aldolase_TIM"/>
</dbReference>
<dbReference type="SFLD" id="SFLDG01082">
    <property type="entry name" value="B12-binding_domain_containing"/>
    <property type="match status" value="1"/>
</dbReference>
<keyword evidence="7 9" id="KW-0411">Iron-sulfur</keyword>
<keyword evidence="9" id="KW-0004">4Fe-4S</keyword>
<feature type="compositionally biased region" description="Polar residues" evidence="10">
    <location>
        <begin position="336"/>
        <end position="353"/>
    </location>
</feature>
<dbReference type="GO" id="GO:0005737">
    <property type="term" value="C:cytoplasm"/>
    <property type="evidence" value="ECO:0007669"/>
    <property type="project" value="UniProtKB-SubCell"/>
</dbReference>
<dbReference type="GO" id="GO:0004109">
    <property type="term" value="F:coproporphyrinogen oxidase activity"/>
    <property type="evidence" value="ECO:0007669"/>
    <property type="project" value="InterPro"/>
</dbReference>
<dbReference type="SUPFAM" id="SSF102114">
    <property type="entry name" value="Radical SAM enzymes"/>
    <property type="match status" value="2"/>
</dbReference>
<accession>A0A1G6MNG8</accession>
<gene>
    <name evidence="12" type="ORF">SAMN04487864_11053</name>
</gene>
<comment type="subcellular location">
    <subcellularLocation>
        <location evidence="9">Cytoplasm</location>
    </subcellularLocation>
</comment>
<dbReference type="RefSeq" id="WP_093730643.1">
    <property type="nucleotide sequence ID" value="NZ_FMYW01000010.1"/>
</dbReference>
<dbReference type="NCBIfam" id="TIGR00539">
    <property type="entry name" value="hemN_rel"/>
    <property type="match status" value="1"/>
</dbReference>
<keyword evidence="6 9" id="KW-0408">Iron</keyword>
<dbReference type="PANTHER" id="PTHR13932">
    <property type="entry name" value="COPROPORPHYRINIGEN III OXIDASE"/>
    <property type="match status" value="1"/>
</dbReference>
<dbReference type="Pfam" id="PF04055">
    <property type="entry name" value="Radical_SAM"/>
    <property type="match status" value="1"/>
</dbReference>
<proteinExistence type="inferred from homology"/>
<keyword evidence="13" id="KW-1185">Reference proteome</keyword>
<dbReference type="InterPro" id="IPR007197">
    <property type="entry name" value="rSAM"/>
</dbReference>
<dbReference type="GO" id="GO:0006779">
    <property type="term" value="P:porphyrin-containing compound biosynthetic process"/>
    <property type="evidence" value="ECO:0007669"/>
    <property type="project" value="InterPro"/>
</dbReference>
<dbReference type="InterPro" id="IPR006638">
    <property type="entry name" value="Elp3/MiaA/NifB-like_rSAM"/>
</dbReference>
<evidence type="ECO:0000256" key="6">
    <source>
        <dbReference type="ARBA" id="ARBA00023004"/>
    </source>
</evidence>
<dbReference type="InterPro" id="IPR010723">
    <property type="entry name" value="HemN_C"/>
</dbReference>
<comment type="function">
    <text evidence="9">Probably acts as a heme chaperone, transferring heme to an unknown acceptor. Binds one molecule of heme per monomer, possibly covalently. Binds 1 [4Fe-4S] cluster. The cluster is coordinated with 3 cysteines and an exchangeable S-adenosyl-L-methionine.</text>
</comment>
<evidence type="ECO:0000313" key="13">
    <source>
        <dbReference type="Proteomes" id="UP000198943"/>
    </source>
</evidence>
<feature type="domain" description="Radical SAM core" evidence="11">
    <location>
        <begin position="36"/>
        <end position="275"/>
    </location>
</feature>
<dbReference type="SMART" id="SM00729">
    <property type="entry name" value="Elp3"/>
    <property type="match status" value="1"/>
</dbReference>
<dbReference type="EMBL" id="FMYW01000010">
    <property type="protein sequence ID" value="SDC57021.1"/>
    <property type="molecule type" value="Genomic_DNA"/>
</dbReference>
<keyword evidence="8 9" id="KW-0143">Chaperone</keyword>
<evidence type="ECO:0000256" key="7">
    <source>
        <dbReference type="ARBA" id="ARBA00023014"/>
    </source>
</evidence>
<dbReference type="InterPro" id="IPR004559">
    <property type="entry name" value="HemW-like"/>
</dbReference>
<dbReference type="SFLD" id="SFLDF00562">
    <property type="entry name" value="HemN-like__clustered_with_heat"/>
    <property type="match status" value="1"/>
</dbReference>
<dbReference type="InterPro" id="IPR034505">
    <property type="entry name" value="Coproporphyrinogen-III_oxidase"/>
</dbReference>
<evidence type="ECO:0000313" key="12">
    <source>
        <dbReference type="EMBL" id="SDC57021.1"/>
    </source>
</evidence>
<keyword evidence="4 9" id="KW-0949">S-adenosyl-L-methionine</keyword>
<dbReference type="OrthoDB" id="9808022at2"/>
<evidence type="ECO:0000256" key="9">
    <source>
        <dbReference type="RuleBase" id="RU364116"/>
    </source>
</evidence>
<evidence type="ECO:0000256" key="10">
    <source>
        <dbReference type="SAM" id="MobiDB-lite"/>
    </source>
</evidence>
<dbReference type="Gene3D" id="3.20.20.70">
    <property type="entry name" value="Aldolase class I"/>
    <property type="match status" value="1"/>
</dbReference>
<dbReference type="AlphaFoldDB" id="A0A1G6MNG8"/>
<dbReference type="GO" id="GO:0046872">
    <property type="term" value="F:metal ion binding"/>
    <property type="evidence" value="ECO:0007669"/>
    <property type="project" value="UniProtKB-UniRule"/>
</dbReference>
<protein>
    <recommendedName>
        <fullName evidence="2 9">Heme chaperone HemW</fullName>
    </recommendedName>
</protein>
<evidence type="ECO:0000256" key="4">
    <source>
        <dbReference type="ARBA" id="ARBA00022691"/>
    </source>
</evidence>
<dbReference type="PANTHER" id="PTHR13932:SF5">
    <property type="entry name" value="RADICAL S-ADENOSYL METHIONINE DOMAIN-CONTAINING PROTEIN 1, MITOCHONDRIAL"/>
    <property type="match status" value="1"/>
</dbReference>
<dbReference type="SFLD" id="SFLDG01065">
    <property type="entry name" value="anaerobic_coproporphyrinogen-I"/>
    <property type="match status" value="1"/>
</dbReference>
<dbReference type="Pfam" id="PF06969">
    <property type="entry name" value="HemN_C"/>
    <property type="match status" value="1"/>
</dbReference>
<sequence>MLMEDTACVDQYAAEHGLSLFSSGSVVKVLVINMMERWEQFQGVYVHTPFCLQKCLYCDFPSYAGFTETVRQQYVDALCREIKIRSLQRELPVAENATVYFGGGTPTVLTVEQLAGIVAGLKEYGWWKEPAEATIEANPGTVDAEKLKTLHEMGFDRISLGVQSLQNNELRALGRIHSAEEALRAIEEAKLAGFQRVNADLMSGIPCQTVESFRDTMNQILQMNLSHISAYCLILEEGTPLERLVSSGRVTLPDEDISYLMYEMTTEILAQAGLRRYEISNYAKPGQESLHNIVYWHYEPYAAFGVGACTFNGKERRTNTADVQEYIKGWRKEGSELQNDENTMNGKDTSSVPMLSPEKEKKGVTDLLLSSVNEYRGLWQTEPLDRRTQISEAMIMGLRMTEGTDINKMEKRFDINIMNYYGKEIQTLLDKKLAECEDGKLRLTDYGMRFGNRVFEKFI</sequence>
<keyword evidence="9" id="KW-0963">Cytoplasm</keyword>
<evidence type="ECO:0000256" key="2">
    <source>
        <dbReference type="ARBA" id="ARBA00017228"/>
    </source>
</evidence>
<dbReference type="PROSITE" id="PS51918">
    <property type="entry name" value="RADICAL_SAM"/>
    <property type="match status" value="1"/>
</dbReference>
<evidence type="ECO:0000256" key="8">
    <source>
        <dbReference type="ARBA" id="ARBA00023186"/>
    </source>
</evidence>
<keyword evidence="3 9" id="KW-0349">Heme</keyword>
<dbReference type="SFLD" id="SFLDS00029">
    <property type="entry name" value="Radical_SAM"/>
    <property type="match status" value="1"/>
</dbReference>
<evidence type="ECO:0000256" key="5">
    <source>
        <dbReference type="ARBA" id="ARBA00022723"/>
    </source>
</evidence>